<dbReference type="GO" id="GO:0006168">
    <property type="term" value="P:adenine salvage"/>
    <property type="evidence" value="ECO:0007669"/>
    <property type="project" value="InterPro"/>
</dbReference>
<dbReference type="SUPFAM" id="SSF53271">
    <property type="entry name" value="PRTase-like"/>
    <property type="match status" value="1"/>
</dbReference>
<name>A0A1L5FBH2_CLOKL</name>
<evidence type="ECO:0000256" key="1">
    <source>
        <dbReference type="ARBA" id="ARBA00000868"/>
    </source>
</evidence>
<evidence type="ECO:0000256" key="7">
    <source>
        <dbReference type="ARBA" id="ARBA00011893"/>
    </source>
</evidence>
<keyword evidence="8 12" id="KW-0963">Cytoplasm</keyword>
<comment type="subunit">
    <text evidence="6 12">Homodimer.</text>
</comment>
<dbReference type="NCBIfam" id="NF009211">
    <property type="entry name" value="PRK12560.1"/>
    <property type="match status" value="1"/>
</dbReference>
<evidence type="ECO:0000256" key="3">
    <source>
        <dbReference type="ARBA" id="ARBA00004496"/>
    </source>
</evidence>
<dbReference type="Gene3D" id="3.40.50.2020">
    <property type="match status" value="1"/>
</dbReference>
<dbReference type="PANTHER" id="PTHR32315">
    <property type="entry name" value="ADENINE PHOSPHORIBOSYLTRANSFERASE"/>
    <property type="match status" value="1"/>
</dbReference>
<dbReference type="GO" id="GO:0044209">
    <property type="term" value="P:AMP salvage"/>
    <property type="evidence" value="ECO:0007669"/>
    <property type="project" value="UniProtKB-UniRule"/>
</dbReference>
<evidence type="ECO:0000256" key="8">
    <source>
        <dbReference type="ARBA" id="ARBA00022490"/>
    </source>
</evidence>
<evidence type="ECO:0000256" key="9">
    <source>
        <dbReference type="ARBA" id="ARBA00022676"/>
    </source>
</evidence>
<dbReference type="OrthoDB" id="9803963at2"/>
<dbReference type="GO" id="GO:0006166">
    <property type="term" value="P:purine ribonucleoside salvage"/>
    <property type="evidence" value="ECO:0007669"/>
    <property type="project" value="UniProtKB-UniRule"/>
</dbReference>
<dbReference type="HAMAP" id="MF_00004">
    <property type="entry name" value="Aden_phosphoribosyltr"/>
    <property type="match status" value="1"/>
</dbReference>
<comment type="similarity">
    <text evidence="5 12">Belongs to the purine/pyrimidine phosphoribosyltransferase family.</text>
</comment>
<evidence type="ECO:0000256" key="12">
    <source>
        <dbReference type="HAMAP-Rule" id="MF_00004"/>
    </source>
</evidence>
<comment type="pathway">
    <text evidence="4 12">Purine metabolism; AMP biosynthesis via salvage pathway; AMP from adenine: step 1/1.</text>
</comment>
<dbReference type="NCBIfam" id="NF002633">
    <property type="entry name" value="PRK02304.1-2"/>
    <property type="match status" value="1"/>
</dbReference>
<dbReference type="GO" id="GO:0005737">
    <property type="term" value="C:cytoplasm"/>
    <property type="evidence" value="ECO:0007669"/>
    <property type="project" value="UniProtKB-SubCell"/>
</dbReference>
<comment type="subcellular location">
    <subcellularLocation>
        <location evidence="3 12">Cytoplasm</location>
    </subcellularLocation>
</comment>
<evidence type="ECO:0000256" key="6">
    <source>
        <dbReference type="ARBA" id="ARBA00011738"/>
    </source>
</evidence>
<sequence>MNLQDNIRIVEGFPKKGISFKDITTLIRDKDAFKYAVDKIAGYLKDKNIDVVVGPEARGFLFGAPIAYTLGAGFVPVRKQGKLPYDTLSIKYDLEYGSDVLEIHKDAINKGDRVALVDDLLATGGTTSSVVKLIEQAGGEIVTIDFVIELTDLKGREKLKGYDVLSLIKYDI</sequence>
<evidence type="ECO:0000256" key="11">
    <source>
        <dbReference type="ARBA" id="ARBA00022726"/>
    </source>
</evidence>
<dbReference type="FunFam" id="3.40.50.2020:FF:000004">
    <property type="entry name" value="Adenine phosphoribosyltransferase"/>
    <property type="match status" value="1"/>
</dbReference>
<dbReference type="GO" id="GO:0003999">
    <property type="term" value="F:adenine phosphoribosyltransferase activity"/>
    <property type="evidence" value="ECO:0007669"/>
    <property type="project" value="UniProtKB-UniRule"/>
</dbReference>
<dbReference type="InterPro" id="IPR050054">
    <property type="entry name" value="UPRTase/APRTase"/>
</dbReference>
<gene>
    <name evidence="12" type="primary">apt</name>
    <name evidence="14" type="ORF">BS101_17340</name>
</gene>
<dbReference type="EC" id="2.4.2.7" evidence="7 12"/>
<evidence type="ECO:0000313" key="14">
    <source>
        <dbReference type="EMBL" id="APM40371.1"/>
    </source>
</evidence>
<keyword evidence="11 12" id="KW-0660">Purine salvage</keyword>
<comment type="function">
    <text evidence="2 12">Catalyzes a salvage reaction resulting in the formation of AMP, that is energically less costly than de novo synthesis.</text>
</comment>
<dbReference type="InterPro" id="IPR029057">
    <property type="entry name" value="PRTase-like"/>
</dbReference>
<dbReference type="RefSeq" id="WP_073539969.1">
    <property type="nucleotide sequence ID" value="NZ_CP018335.1"/>
</dbReference>
<feature type="domain" description="Phosphoribosyltransferase" evidence="13">
    <location>
        <begin position="30"/>
        <end position="157"/>
    </location>
</feature>
<dbReference type="Proteomes" id="UP000184604">
    <property type="component" value="Chromosome"/>
</dbReference>
<dbReference type="EMBL" id="CP018335">
    <property type="protein sequence ID" value="APM40371.1"/>
    <property type="molecule type" value="Genomic_DNA"/>
</dbReference>
<dbReference type="NCBIfam" id="NF002634">
    <property type="entry name" value="PRK02304.1-3"/>
    <property type="match status" value="1"/>
</dbReference>
<dbReference type="NCBIfam" id="TIGR01090">
    <property type="entry name" value="apt"/>
    <property type="match status" value="1"/>
</dbReference>
<evidence type="ECO:0000256" key="4">
    <source>
        <dbReference type="ARBA" id="ARBA00004659"/>
    </source>
</evidence>
<keyword evidence="10 12" id="KW-0808">Transferase</keyword>
<evidence type="ECO:0000259" key="13">
    <source>
        <dbReference type="Pfam" id="PF00156"/>
    </source>
</evidence>
<protein>
    <recommendedName>
        <fullName evidence="7 12">Adenine phosphoribosyltransferase</fullName>
        <shortName evidence="12">APRT</shortName>
        <ecNumber evidence="7 12">2.4.2.7</ecNumber>
    </recommendedName>
</protein>
<dbReference type="AlphaFoldDB" id="A0A1L5FBH2"/>
<comment type="catalytic activity">
    <reaction evidence="1 12">
        <text>AMP + diphosphate = 5-phospho-alpha-D-ribose 1-diphosphate + adenine</text>
        <dbReference type="Rhea" id="RHEA:16609"/>
        <dbReference type="ChEBI" id="CHEBI:16708"/>
        <dbReference type="ChEBI" id="CHEBI:33019"/>
        <dbReference type="ChEBI" id="CHEBI:58017"/>
        <dbReference type="ChEBI" id="CHEBI:456215"/>
        <dbReference type="EC" id="2.4.2.7"/>
    </reaction>
</comment>
<evidence type="ECO:0000256" key="10">
    <source>
        <dbReference type="ARBA" id="ARBA00022679"/>
    </source>
</evidence>
<organism evidence="14 15">
    <name type="scientific">Clostridium kluyveri</name>
    <dbReference type="NCBI Taxonomy" id="1534"/>
    <lineage>
        <taxon>Bacteria</taxon>
        <taxon>Bacillati</taxon>
        <taxon>Bacillota</taxon>
        <taxon>Clostridia</taxon>
        <taxon>Eubacteriales</taxon>
        <taxon>Clostridiaceae</taxon>
        <taxon>Clostridium</taxon>
    </lineage>
</organism>
<dbReference type="InterPro" id="IPR000836">
    <property type="entry name" value="PRTase_dom"/>
</dbReference>
<evidence type="ECO:0000256" key="5">
    <source>
        <dbReference type="ARBA" id="ARBA00008391"/>
    </source>
</evidence>
<dbReference type="NCBIfam" id="NF002636">
    <property type="entry name" value="PRK02304.1-5"/>
    <property type="match status" value="1"/>
</dbReference>
<dbReference type="PANTHER" id="PTHR32315:SF3">
    <property type="entry name" value="ADENINE PHOSPHORIBOSYLTRANSFERASE"/>
    <property type="match status" value="1"/>
</dbReference>
<proteinExistence type="inferred from homology"/>
<accession>A0A1L5FBH2</accession>
<evidence type="ECO:0000313" key="15">
    <source>
        <dbReference type="Proteomes" id="UP000184604"/>
    </source>
</evidence>
<dbReference type="Pfam" id="PF00156">
    <property type="entry name" value="Pribosyltran"/>
    <property type="match status" value="1"/>
</dbReference>
<dbReference type="GO" id="GO:0002055">
    <property type="term" value="F:adenine binding"/>
    <property type="evidence" value="ECO:0007669"/>
    <property type="project" value="TreeGrafter"/>
</dbReference>
<dbReference type="CDD" id="cd06223">
    <property type="entry name" value="PRTases_typeI"/>
    <property type="match status" value="1"/>
</dbReference>
<dbReference type="UniPathway" id="UPA00588">
    <property type="reaction ID" value="UER00646"/>
</dbReference>
<keyword evidence="9 12" id="KW-0328">Glycosyltransferase</keyword>
<dbReference type="GO" id="GO:0016208">
    <property type="term" value="F:AMP binding"/>
    <property type="evidence" value="ECO:0007669"/>
    <property type="project" value="TreeGrafter"/>
</dbReference>
<dbReference type="InterPro" id="IPR005764">
    <property type="entry name" value="Ade_phspho_trans"/>
</dbReference>
<reference evidence="14 15" key="1">
    <citation type="submission" date="2016-12" db="EMBL/GenBank/DDBJ databases">
        <title>Complete genome sequence of Clostridium kluyveri JZZ isolated from the pit mud of a Chinese flavor liquor-making factory.</title>
        <authorList>
            <person name="Wang Y."/>
        </authorList>
    </citation>
    <scope>NUCLEOTIDE SEQUENCE [LARGE SCALE GENOMIC DNA]</scope>
    <source>
        <strain evidence="14 15">JZZ</strain>
    </source>
</reference>
<evidence type="ECO:0000256" key="2">
    <source>
        <dbReference type="ARBA" id="ARBA00003968"/>
    </source>
</evidence>